<organism evidence="1 2">
    <name type="scientific">Racocetra persica</name>
    <dbReference type="NCBI Taxonomy" id="160502"/>
    <lineage>
        <taxon>Eukaryota</taxon>
        <taxon>Fungi</taxon>
        <taxon>Fungi incertae sedis</taxon>
        <taxon>Mucoromycota</taxon>
        <taxon>Glomeromycotina</taxon>
        <taxon>Glomeromycetes</taxon>
        <taxon>Diversisporales</taxon>
        <taxon>Gigasporaceae</taxon>
        <taxon>Racocetra</taxon>
    </lineage>
</organism>
<keyword evidence="2" id="KW-1185">Reference proteome</keyword>
<gene>
    <name evidence="1" type="ORF">RPERSI_LOCUS4735</name>
</gene>
<protein>
    <submittedName>
        <fullName evidence="1">11755_t:CDS:1</fullName>
    </submittedName>
</protein>
<comment type="caution">
    <text evidence="1">The sequence shown here is derived from an EMBL/GenBank/DDBJ whole genome shotgun (WGS) entry which is preliminary data.</text>
</comment>
<evidence type="ECO:0000313" key="2">
    <source>
        <dbReference type="Proteomes" id="UP000789920"/>
    </source>
</evidence>
<dbReference type="Proteomes" id="UP000789920">
    <property type="component" value="Unassembled WGS sequence"/>
</dbReference>
<proteinExistence type="predicted"/>
<accession>A0ACA9M5A3</accession>
<sequence>RIPANQEEVLETLSDIDNSPTYAEALRSSAQNTQFQISQSGASQIQEQENVDYLRERLTDEFSNYEKRIKSLEEDNKSYKNYLNILIIFIFILFFSFEIYIFYTHHLYDENYQLHKEHAEVKIRKQLWNSNVERIQKFVFNYLEDQKIL</sequence>
<reference evidence="1" key="1">
    <citation type="submission" date="2021-06" db="EMBL/GenBank/DDBJ databases">
        <authorList>
            <person name="Kallberg Y."/>
            <person name="Tangrot J."/>
            <person name="Rosling A."/>
        </authorList>
    </citation>
    <scope>NUCLEOTIDE SEQUENCE</scope>
    <source>
        <strain evidence="1">MA461A</strain>
    </source>
</reference>
<evidence type="ECO:0000313" key="1">
    <source>
        <dbReference type="EMBL" id="CAG8570530.1"/>
    </source>
</evidence>
<name>A0ACA9M5A3_9GLOM</name>
<dbReference type="EMBL" id="CAJVQC010006742">
    <property type="protein sequence ID" value="CAG8570530.1"/>
    <property type="molecule type" value="Genomic_DNA"/>
</dbReference>
<feature type="non-terminal residue" evidence="1">
    <location>
        <position position="1"/>
    </location>
</feature>